<dbReference type="InterPro" id="IPR050662">
    <property type="entry name" value="Sec-metab_biosynth-thioest"/>
</dbReference>
<proteinExistence type="predicted"/>
<evidence type="ECO:0000259" key="1">
    <source>
        <dbReference type="SMART" id="SM00849"/>
    </source>
</evidence>
<dbReference type="PANTHER" id="PTHR23131:SF4">
    <property type="entry name" value="METALLO-BETA-LACTAMASE SUPERFAMILY POTEIN"/>
    <property type="match status" value="1"/>
</dbReference>
<sequence>MTADPNDPGVPGVSVLGTAQRAAWLDRTLPPVERLPGGLWSVPVPIPDNPLRYTLCYLVPGDDGIVVVDPGWNTREGWDTLLAGLAEAGATTADVTGVVATHVHPDHHGLSGRLREESGAWVAMHPAERDTLPQRIAVAASRNSLPTAGGWLRLSGAGEDEIAELVSPFDESATTDDRAAMAEPDVLLEDGDLVPMAGRRLRAVWTPGHTPGHLCLQEPDARLLLTGDHVLPRITPNIGLYPNSAGSPLGRFLESLRKIEGYDDHDALPAHEYRFRGLAARTRLLREHHEERCREVVAVVAGLGEPTVWEVARHLTWSRPWEQIGHMRFGALAETGAHIDHLVRRGELAWRHGENGKPIRVRSTT</sequence>
<dbReference type="GO" id="GO:0016787">
    <property type="term" value="F:hydrolase activity"/>
    <property type="evidence" value="ECO:0007669"/>
    <property type="project" value="UniProtKB-KW"/>
</dbReference>
<organism evidence="2 3">
    <name type="scientific">Prauserella flavalba</name>
    <dbReference type="NCBI Taxonomy" id="1477506"/>
    <lineage>
        <taxon>Bacteria</taxon>
        <taxon>Bacillati</taxon>
        <taxon>Actinomycetota</taxon>
        <taxon>Actinomycetes</taxon>
        <taxon>Pseudonocardiales</taxon>
        <taxon>Pseudonocardiaceae</taxon>
        <taxon>Prauserella</taxon>
    </lineage>
</organism>
<dbReference type="Gene3D" id="3.60.15.10">
    <property type="entry name" value="Ribonuclease Z/Hydroxyacylglutathione hydrolase-like"/>
    <property type="match status" value="1"/>
</dbReference>
<feature type="domain" description="Metallo-beta-lactamase" evidence="1">
    <location>
        <begin position="53"/>
        <end position="271"/>
    </location>
</feature>
<name>A0A318LKE0_9PSEU</name>
<keyword evidence="2" id="KW-0378">Hydrolase</keyword>
<evidence type="ECO:0000313" key="3">
    <source>
        <dbReference type="Proteomes" id="UP000247892"/>
    </source>
</evidence>
<dbReference type="InterPro" id="IPR036866">
    <property type="entry name" value="RibonucZ/Hydroxyglut_hydro"/>
</dbReference>
<dbReference type="SMART" id="SM00849">
    <property type="entry name" value="Lactamase_B"/>
    <property type="match status" value="1"/>
</dbReference>
<dbReference type="EMBL" id="MASU01000007">
    <property type="protein sequence ID" value="PXY30768.1"/>
    <property type="molecule type" value="Genomic_DNA"/>
</dbReference>
<reference evidence="2 3" key="1">
    <citation type="submission" date="2016-07" db="EMBL/GenBank/DDBJ databases">
        <title>Draft genome sequence of Prauserella sp. YIM 121212, isolated from alkaline soil.</title>
        <authorList>
            <person name="Ruckert C."/>
            <person name="Albersmeier A."/>
            <person name="Jiang C.-L."/>
            <person name="Jiang Y."/>
            <person name="Kalinowski J."/>
            <person name="Schneider O."/>
            <person name="Winkler A."/>
            <person name="Zotchev S.B."/>
        </authorList>
    </citation>
    <scope>NUCLEOTIDE SEQUENCE [LARGE SCALE GENOMIC DNA]</scope>
    <source>
        <strain evidence="2 3">YIM 121212</strain>
    </source>
</reference>
<dbReference type="AlphaFoldDB" id="A0A318LKE0"/>
<gene>
    <name evidence="2" type="ORF">BA062_19720</name>
</gene>
<comment type="caution">
    <text evidence="2">The sequence shown here is derived from an EMBL/GenBank/DDBJ whole genome shotgun (WGS) entry which is preliminary data.</text>
</comment>
<dbReference type="SUPFAM" id="SSF56281">
    <property type="entry name" value="Metallo-hydrolase/oxidoreductase"/>
    <property type="match status" value="1"/>
</dbReference>
<dbReference type="Pfam" id="PF00753">
    <property type="entry name" value="Lactamase_B"/>
    <property type="match status" value="1"/>
</dbReference>
<dbReference type="InterPro" id="IPR001279">
    <property type="entry name" value="Metallo-B-lactamas"/>
</dbReference>
<dbReference type="InterPro" id="IPR036388">
    <property type="entry name" value="WH-like_DNA-bd_sf"/>
</dbReference>
<dbReference type="Proteomes" id="UP000247892">
    <property type="component" value="Unassembled WGS sequence"/>
</dbReference>
<dbReference type="Gene3D" id="1.10.10.10">
    <property type="entry name" value="Winged helix-like DNA-binding domain superfamily/Winged helix DNA-binding domain"/>
    <property type="match status" value="1"/>
</dbReference>
<keyword evidence="3" id="KW-1185">Reference proteome</keyword>
<protein>
    <submittedName>
        <fullName evidence="2">Zn-dependent hydrolase</fullName>
    </submittedName>
</protein>
<evidence type="ECO:0000313" key="2">
    <source>
        <dbReference type="EMBL" id="PXY30768.1"/>
    </source>
</evidence>
<dbReference type="PANTHER" id="PTHR23131">
    <property type="entry name" value="ENDORIBONUCLEASE LACTB2"/>
    <property type="match status" value="1"/>
</dbReference>
<accession>A0A318LKE0</accession>
<dbReference type="OrthoDB" id="2971563at2"/>
<dbReference type="RefSeq" id="WP_110338892.1">
    <property type="nucleotide sequence ID" value="NZ_MASU01000007.1"/>
</dbReference>